<evidence type="ECO:0000256" key="6">
    <source>
        <dbReference type="RuleBase" id="RU003968"/>
    </source>
</evidence>
<dbReference type="GO" id="GO:0050660">
    <property type="term" value="F:flavin adenine dinucleotide binding"/>
    <property type="evidence" value="ECO:0007669"/>
    <property type="project" value="InterPro"/>
</dbReference>
<dbReference type="Pfam" id="PF00732">
    <property type="entry name" value="GMC_oxred_N"/>
    <property type="match status" value="1"/>
</dbReference>
<dbReference type="SUPFAM" id="SSF51905">
    <property type="entry name" value="FAD/NAD(P)-binding domain"/>
    <property type="match status" value="1"/>
</dbReference>
<dbReference type="Gene3D" id="3.50.50.60">
    <property type="entry name" value="FAD/NAD(P)-binding domain"/>
    <property type="match status" value="1"/>
</dbReference>
<feature type="binding site" evidence="5">
    <location>
        <position position="226"/>
    </location>
    <ligand>
        <name>FAD</name>
        <dbReference type="ChEBI" id="CHEBI:57692"/>
    </ligand>
</feature>
<dbReference type="InterPro" id="IPR000172">
    <property type="entry name" value="GMC_OxRdtase_N"/>
</dbReference>
<protein>
    <submittedName>
        <fullName evidence="9">Choline dehydrogenase</fullName>
        <ecNumber evidence="9">1.1.99.1</ecNumber>
    </submittedName>
</protein>
<comment type="caution">
    <text evidence="9">The sequence shown here is derived from an EMBL/GenBank/DDBJ whole genome shotgun (WGS) entry which is preliminary data.</text>
</comment>
<dbReference type="PIRSF" id="PIRSF000137">
    <property type="entry name" value="Alcohol_oxidase"/>
    <property type="match status" value="1"/>
</dbReference>
<evidence type="ECO:0000259" key="8">
    <source>
        <dbReference type="PROSITE" id="PS00624"/>
    </source>
</evidence>
<comment type="cofactor">
    <cofactor evidence="1 5">
        <name>FAD</name>
        <dbReference type="ChEBI" id="CHEBI:57692"/>
    </cofactor>
</comment>
<evidence type="ECO:0000256" key="4">
    <source>
        <dbReference type="ARBA" id="ARBA00022827"/>
    </source>
</evidence>
<dbReference type="SUPFAM" id="SSF54373">
    <property type="entry name" value="FAD-linked reductases, C-terminal domain"/>
    <property type="match status" value="1"/>
</dbReference>
<feature type="binding site" evidence="5">
    <location>
        <begin position="93"/>
        <end position="96"/>
    </location>
    <ligand>
        <name>FAD</name>
        <dbReference type="ChEBI" id="CHEBI:57692"/>
    </ligand>
</feature>
<dbReference type="NCBIfam" id="NF002550">
    <property type="entry name" value="PRK02106.1"/>
    <property type="match status" value="1"/>
</dbReference>
<dbReference type="PANTHER" id="PTHR11552:SF147">
    <property type="entry name" value="CHOLINE DEHYDROGENASE, MITOCHONDRIAL"/>
    <property type="match status" value="1"/>
</dbReference>
<evidence type="ECO:0000256" key="2">
    <source>
        <dbReference type="ARBA" id="ARBA00010790"/>
    </source>
</evidence>
<proteinExistence type="inferred from homology"/>
<dbReference type="PROSITE" id="PS00623">
    <property type="entry name" value="GMC_OXRED_1"/>
    <property type="match status" value="1"/>
</dbReference>
<keyword evidence="3 6" id="KW-0285">Flavoprotein</keyword>
<evidence type="ECO:0000256" key="3">
    <source>
        <dbReference type="ARBA" id="ARBA00022630"/>
    </source>
</evidence>
<dbReference type="PANTHER" id="PTHR11552">
    <property type="entry name" value="GLUCOSE-METHANOL-CHOLINE GMC OXIDOREDUCTASE"/>
    <property type="match status" value="1"/>
</dbReference>
<dbReference type="Gene3D" id="3.30.560.10">
    <property type="entry name" value="Glucose Oxidase, domain 3"/>
    <property type="match status" value="1"/>
</dbReference>
<comment type="similarity">
    <text evidence="2 6">Belongs to the GMC oxidoreductase family.</text>
</comment>
<feature type="domain" description="Glucose-methanol-choline oxidoreductase N-terminal" evidence="7">
    <location>
        <begin position="83"/>
        <end position="106"/>
    </location>
</feature>
<dbReference type="AlphaFoldDB" id="A0A937LCA3"/>
<keyword evidence="9" id="KW-0560">Oxidoreductase</keyword>
<gene>
    <name evidence="9" type="ORF">ISQ63_01015</name>
</gene>
<feature type="domain" description="Glucose-methanol-choline oxidoreductase N-terminal" evidence="8">
    <location>
        <begin position="261"/>
        <end position="275"/>
    </location>
</feature>
<evidence type="ECO:0000256" key="1">
    <source>
        <dbReference type="ARBA" id="ARBA00001974"/>
    </source>
</evidence>
<keyword evidence="4 5" id="KW-0274">FAD</keyword>
<dbReference type="GO" id="GO:0008812">
    <property type="term" value="F:choline dehydrogenase activity"/>
    <property type="evidence" value="ECO:0007669"/>
    <property type="project" value="UniProtKB-EC"/>
</dbReference>
<organism evidence="9 10">
    <name type="scientific">SAR86 cluster bacterium</name>
    <dbReference type="NCBI Taxonomy" id="2030880"/>
    <lineage>
        <taxon>Bacteria</taxon>
        <taxon>Pseudomonadati</taxon>
        <taxon>Pseudomonadota</taxon>
        <taxon>Gammaproteobacteria</taxon>
        <taxon>SAR86 cluster</taxon>
    </lineage>
</organism>
<reference evidence="9" key="1">
    <citation type="submission" date="2020-10" db="EMBL/GenBank/DDBJ databases">
        <title>Microbiome of the Black Sea water column analyzed by genome centric metagenomics.</title>
        <authorList>
            <person name="Cabello-Yeves P.J."/>
            <person name="Callieri C."/>
            <person name="Picazo A."/>
            <person name="Mehrshad M."/>
            <person name="Haro-Moreno J.M."/>
            <person name="Roda-Garcia J."/>
            <person name="Dzembekova N."/>
            <person name="Slabakova V."/>
            <person name="Slabakova N."/>
            <person name="Moncheva S."/>
            <person name="Rodriguez-Valera F."/>
        </authorList>
    </citation>
    <scope>NUCLEOTIDE SEQUENCE</scope>
    <source>
        <strain evidence="9">BS307-5m-G49</strain>
    </source>
</reference>
<dbReference type="Pfam" id="PF05199">
    <property type="entry name" value="GMC_oxred_C"/>
    <property type="match status" value="1"/>
</dbReference>
<dbReference type="InterPro" id="IPR012132">
    <property type="entry name" value="GMC_OxRdtase"/>
</dbReference>
<dbReference type="InterPro" id="IPR007867">
    <property type="entry name" value="GMC_OxRtase_C"/>
</dbReference>
<evidence type="ECO:0000256" key="5">
    <source>
        <dbReference type="PIRSR" id="PIRSR000137-2"/>
    </source>
</evidence>
<evidence type="ECO:0000259" key="7">
    <source>
        <dbReference type="PROSITE" id="PS00623"/>
    </source>
</evidence>
<evidence type="ECO:0000313" key="10">
    <source>
        <dbReference type="Proteomes" id="UP000744438"/>
    </source>
</evidence>
<evidence type="ECO:0000313" key="9">
    <source>
        <dbReference type="EMBL" id="MBL6811444.1"/>
    </source>
</evidence>
<dbReference type="PROSITE" id="PS51257">
    <property type="entry name" value="PROKAR_LIPOPROTEIN"/>
    <property type="match status" value="1"/>
</dbReference>
<dbReference type="InterPro" id="IPR036188">
    <property type="entry name" value="FAD/NAD-bd_sf"/>
</dbReference>
<dbReference type="Proteomes" id="UP000744438">
    <property type="component" value="Unassembled WGS sequence"/>
</dbReference>
<sequence>MEKTFDYVIVGAGSSGCVMANRLSENGKNSVLILEAGGKDKNMFIHMPSGYSQIVPTKSNLNYGFETEPEPTTNNRQLYWPRGKGWGGSSSINAMVYIRGHSHDYDLWRQMGNSGWSYDDVLPFFKKAESFNGEGDKDFHGFNGPLHVKKSERTDDELLDVFVEAGQQAGFPYTNDFNGENQEGFSRYEHTMSDTKWGPRRWSSARAYLHPALNRKNLTAETDVQVNKVLFEGKKAIGVEYLHKGKTLSAKANKEVILSAGAINSPQILMNSGIGDSIDLSKHGITTVHELKGVGKNLQDHYAVVNSFNCTKPVTLHRSASFIKTQLSGLQYLLLGTGDAAFPPTSAGAFIKSSPEKDIPDTQIHYASFHSPDLHGREGIDENHGFSAVICILRPQSRGHLELKSADPSEAPLMYPNYLSEEQDVIDTRNAFRESRRVFLQPAFDEYRGEQSKPGPDLNVDNDDEVDEWVRNTGETLYHPVGTCKMGDDDMAVVDDHLKVKGVDNLRVVDASIMPTLIGGNTNAPSIMIAEKAADLINQASVS</sequence>
<name>A0A937LCA3_9GAMM</name>
<dbReference type="PROSITE" id="PS00624">
    <property type="entry name" value="GMC_OXRED_2"/>
    <property type="match status" value="1"/>
</dbReference>
<accession>A0A937LCA3</accession>
<dbReference type="EMBL" id="JADHQC010000002">
    <property type="protein sequence ID" value="MBL6811444.1"/>
    <property type="molecule type" value="Genomic_DNA"/>
</dbReference>
<dbReference type="EC" id="1.1.99.1" evidence="9"/>